<dbReference type="AlphaFoldDB" id="A0A077PD23"/>
<dbReference type="EMBL" id="CBSY010000095">
    <property type="protein sequence ID" value="CDH19008.1"/>
    <property type="molecule type" value="Genomic_DNA"/>
</dbReference>
<keyword evidence="1" id="KW-1133">Transmembrane helix</keyword>
<accession>A0A077PD23</accession>
<name>A0A077PD23_XENBV</name>
<sequence>MNSILTNHHFRKIIKFYQNIDNKAKNNDNSLIDDPSFVRLKDLVDIRHSAEANILLALFPILIFVSYVILVTVFYGFYFASDAAGFGHVLNS</sequence>
<evidence type="ECO:0000313" key="2">
    <source>
        <dbReference type="EMBL" id="CDH19008.1"/>
    </source>
</evidence>
<proteinExistence type="predicted"/>
<dbReference type="Proteomes" id="UP000028500">
    <property type="component" value="Unassembled WGS sequence"/>
</dbReference>
<keyword evidence="1" id="KW-0812">Transmembrane</keyword>
<organism evidence="2 3">
    <name type="scientific">Xenorhabdus bovienii str. kraussei Quebec</name>
    <dbReference type="NCBI Taxonomy" id="1398203"/>
    <lineage>
        <taxon>Bacteria</taxon>
        <taxon>Pseudomonadati</taxon>
        <taxon>Pseudomonadota</taxon>
        <taxon>Gammaproteobacteria</taxon>
        <taxon>Enterobacterales</taxon>
        <taxon>Morganellaceae</taxon>
        <taxon>Xenorhabdus</taxon>
    </lineage>
</organism>
<protein>
    <submittedName>
        <fullName evidence="2">Uncharacterized protein</fullName>
    </submittedName>
</protein>
<keyword evidence="3" id="KW-1185">Reference proteome</keyword>
<reference evidence="2" key="1">
    <citation type="submission" date="2013-07" db="EMBL/GenBank/DDBJ databases">
        <title>Sub-species coevolution in mutualistic symbiosis.</title>
        <authorList>
            <person name="Murfin K."/>
            <person name="Klassen J."/>
            <person name="Lee M."/>
            <person name="Forst S."/>
            <person name="Stock P."/>
            <person name="Goodrich-Blair H."/>
        </authorList>
    </citation>
    <scope>NUCLEOTIDE SEQUENCE [LARGE SCALE GENOMIC DNA]</scope>
    <source>
        <strain evidence="2">Kraussei Quebec</strain>
    </source>
</reference>
<keyword evidence="1" id="KW-0472">Membrane</keyword>
<feature type="transmembrane region" description="Helical" evidence="1">
    <location>
        <begin position="54"/>
        <end position="78"/>
    </location>
</feature>
<dbReference type="HOGENOM" id="CLU_2412486_0_0_6"/>
<gene>
    <name evidence="2" type="ORF">XBKQ1_1840001</name>
</gene>
<evidence type="ECO:0000313" key="3">
    <source>
        <dbReference type="Proteomes" id="UP000028500"/>
    </source>
</evidence>
<evidence type="ECO:0000256" key="1">
    <source>
        <dbReference type="SAM" id="Phobius"/>
    </source>
</evidence>
<comment type="caution">
    <text evidence="2">The sequence shown here is derived from an EMBL/GenBank/DDBJ whole genome shotgun (WGS) entry which is preliminary data.</text>
</comment>